<comment type="similarity">
    <text evidence="2">Belongs to the EamA transporter family.</text>
</comment>
<keyword evidence="9 12" id="KW-1133">Transmembrane helix</keyword>
<evidence type="ECO:0000313" key="14">
    <source>
        <dbReference type="EMBL" id="ACK67332.1"/>
    </source>
</evidence>
<evidence type="ECO:0000256" key="11">
    <source>
        <dbReference type="ARBA" id="ARBA00023136"/>
    </source>
</evidence>
<proteinExistence type="inferred from homology"/>
<dbReference type="GO" id="GO:0009103">
    <property type="term" value="P:lipopolysaccharide biosynthetic process"/>
    <property type="evidence" value="ECO:0007669"/>
    <property type="project" value="UniProtKB-KW"/>
</dbReference>
<dbReference type="EMBL" id="CP001287">
    <property type="protein sequence ID" value="ACK67332.1"/>
    <property type="molecule type" value="Genomic_DNA"/>
</dbReference>
<evidence type="ECO:0000256" key="3">
    <source>
        <dbReference type="ARBA" id="ARBA00022475"/>
    </source>
</evidence>
<evidence type="ECO:0000256" key="12">
    <source>
        <dbReference type="SAM" id="Phobius"/>
    </source>
</evidence>
<dbReference type="OrthoDB" id="531587at2"/>
<keyword evidence="3" id="KW-1003">Cell membrane</keyword>
<dbReference type="GO" id="GO:0005886">
    <property type="term" value="C:plasma membrane"/>
    <property type="evidence" value="ECO:0007669"/>
    <property type="project" value="UniProtKB-SubCell"/>
</dbReference>
<dbReference type="InterPro" id="IPR037185">
    <property type="entry name" value="EmrE-like"/>
</dbReference>
<keyword evidence="11 12" id="KW-0472">Membrane</keyword>
<sequence>MSYKELALLLASVLASALGQLFLKLGATQLGEVTSGNAVSHILNILLTPALIAGLSCYGLGAIAYILLLTRVELSVAGPSAALIYIFSVLIGYFFFKEAIPIYRAFGLGLIVCGVVLVVWRN</sequence>
<dbReference type="RefSeq" id="WP_012596593.1">
    <property type="nucleotide sequence ID" value="NC_011726.1"/>
</dbReference>
<feature type="domain" description="EamA" evidence="13">
    <location>
        <begin position="49"/>
        <end position="119"/>
    </location>
</feature>
<reference evidence="15" key="1">
    <citation type="journal article" date="2011" name="MBio">
        <title>Novel metabolic attributes of the genus Cyanothece, comprising a group of unicellular nitrogen-fixing Cyanobacteria.</title>
        <authorList>
            <person name="Bandyopadhyay A."/>
            <person name="Elvitigala T."/>
            <person name="Welsh E."/>
            <person name="Stockel J."/>
            <person name="Liberton M."/>
            <person name="Min H."/>
            <person name="Sherman L.A."/>
            <person name="Pakrasi H.B."/>
        </authorList>
    </citation>
    <scope>NUCLEOTIDE SEQUENCE [LARGE SCALE GENOMIC DNA]</scope>
    <source>
        <strain evidence="15">PCC 8801</strain>
    </source>
</reference>
<keyword evidence="5" id="KW-0997">Cell inner membrane</keyword>
<organism evidence="14 15">
    <name type="scientific">Rippkaea orientalis (strain PCC 8801 / RF-1)</name>
    <name type="common">Cyanothece sp. (strain PCC 8801)</name>
    <dbReference type="NCBI Taxonomy" id="41431"/>
    <lineage>
        <taxon>Bacteria</taxon>
        <taxon>Bacillati</taxon>
        <taxon>Cyanobacteriota</taxon>
        <taxon>Cyanophyceae</taxon>
        <taxon>Oscillatoriophycideae</taxon>
        <taxon>Chroococcales</taxon>
        <taxon>Aphanothecaceae</taxon>
        <taxon>Rippkaea</taxon>
        <taxon>Rippkaea orientalis</taxon>
    </lineage>
</organism>
<dbReference type="GO" id="GO:0022857">
    <property type="term" value="F:transmembrane transporter activity"/>
    <property type="evidence" value="ECO:0007669"/>
    <property type="project" value="InterPro"/>
</dbReference>
<evidence type="ECO:0000259" key="13">
    <source>
        <dbReference type="Pfam" id="PF00892"/>
    </source>
</evidence>
<dbReference type="Pfam" id="PF00892">
    <property type="entry name" value="EamA"/>
    <property type="match status" value="1"/>
</dbReference>
<dbReference type="SUPFAM" id="SSF103481">
    <property type="entry name" value="Multidrug resistance efflux transporter EmrE"/>
    <property type="match status" value="1"/>
</dbReference>
<dbReference type="AlphaFoldDB" id="B7JZC1"/>
<keyword evidence="6" id="KW-0441">Lipid A biosynthesis</keyword>
<dbReference type="Gene3D" id="1.10.3730.20">
    <property type="match status" value="1"/>
</dbReference>
<dbReference type="eggNOG" id="COG2076">
    <property type="taxonomic scope" value="Bacteria"/>
</dbReference>
<comment type="subcellular location">
    <subcellularLocation>
        <location evidence="1">Cell membrane</location>
        <topology evidence="1">Multi-pass membrane protein</topology>
    </subcellularLocation>
</comment>
<name>B7JZC1_RIPO1</name>
<keyword evidence="15" id="KW-1185">Reference proteome</keyword>
<evidence type="ECO:0000256" key="7">
    <source>
        <dbReference type="ARBA" id="ARBA00022692"/>
    </source>
</evidence>
<dbReference type="InterPro" id="IPR000390">
    <property type="entry name" value="Small_drug/metabolite_transptr"/>
</dbReference>
<accession>B7JZC1</accession>
<feature type="transmembrane region" description="Helical" evidence="12">
    <location>
        <begin position="102"/>
        <end position="120"/>
    </location>
</feature>
<keyword evidence="8" id="KW-0448">Lipopolysaccharide biosynthesis</keyword>
<evidence type="ECO:0000256" key="5">
    <source>
        <dbReference type="ARBA" id="ARBA00022519"/>
    </source>
</evidence>
<dbReference type="KEGG" id="cyp:PCC8801_3364"/>
<evidence type="ECO:0000256" key="8">
    <source>
        <dbReference type="ARBA" id="ARBA00022985"/>
    </source>
</evidence>
<evidence type="ECO:0000256" key="2">
    <source>
        <dbReference type="ARBA" id="ARBA00007362"/>
    </source>
</evidence>
<evidence type="ECO:0000256" key="9">
    <source>
        <dbReference type="ARBA" id="ARBA00022989"/>
    </source>
</evidence>
<keyword evidence="10" id="KW-0443">Lipid metabolism</keyword>
<feature type="transmembrane region" description="Helical" evidence="12">
    <location>
        <begin position="76"/>
        <end position="96"/>
    </location>
</feature>
<gene>
    <name evidence="14" type="ordered locus">PCC8801_3364</name>
</gene>
<dbReference type="PANTHER" id="PTHR30561">
    <property type="entry name" value="SMR FAMILY PROTON-DEPENDENT DRUG EFFLUX TRANSPORTER SUGE"/>
    <property type="match status" value="1"/>
</dbReference>
<protein>
    <recommendedName>
        <fullName evidence="13">EamA domain-containing protein</fullName>
    </recommendedName>
</protein>
<feature type="transmembrane region" description="Helical" evidence="12">
    <location>
        <begin position="43"/>
        <end position="69"/>
    </location>
</feature>
<keyword evidence="7 12" id="KW-0812">Transmembrane</keyword>
<dbReference type="InterPro" id="IPR000620">
    <property type="entry name" value="EamA_dom"/>
</dbReference>
<dbReference type="HOGENOM" id="CLU_131462_2_2_3"/>
<dbReference type="STRING" id="41431.PCC8801_3364"/>
<dbReference type="PANTHER" id="PTHR30561:SF9">
    <property type="entry name" value="4-AMINO-4-DEOXY-L-ARABINOSE-PHOSPHOUNDECAPRENOL FLIPPASE SUBUNIT ARNF-RELATED"/>
    <property type="match status" value="1"/>
</dbReference>
<keyword evidence="4" id="KW-0444">Lipid biosynthesis</keyword>
<evidence type="ECO:0000256" key="4">
    <source>
        <dbReference type="ARBA" id="ARBA00022516"/>
    </source>
</evidence>
<evidence type="ECO:0000256" key="1">
    <source>
        <dbReference type="ARBA" id="ARBA00004651"/>
    </source>
</evidence>
<dbReference type="Proteomes" id="UP000008204">
    <property type="component" value="Chromosome"/>
</dbReference>
<evidence type="ECO:0000256" key="10">
    <source>
        <dbReference type="ARBA" id="ARBA00023098"/>
    </source>
</evidence>
<evidence type="ECO:0000313" key="15">
    <source>
        <dbReference type="Proteomes" id="UP000008204"/>
    </source>
</evidence>
<evidence type="ECO:0000256" key="6">
    <source>
        <dbReference type="ARBA" id="ARBA00022556"/>
    </source>
</evidence>